<dbReference type="InterPro" id="IPR020904">
    <property type="entry name" value="Sc_DH/Rdtase_CS"/>
</dbReference>
<proteinExistence type="inferred from homology"/>
<gene>
    <name evidence="5" type="ORF">MRX98_17365</name>
</gene>
<dbReference type="SMART" id="SM00822">
    <property type="entry name" value="PKS_KR"/>
    <property type="match status" value="1"/>
</dbReference>
<dbReference type="PANTHER" id="PTHR44196:SF1">
    <property type="entry name" value="DEHYDROGENASE_REDUCTASE SDR FAMILY MEMBER 7B"/>
    <property type="match status" value="1"/>
</dbReference>
<dbReference type="PRINTS" id="PR00080">
    <property type="entry name" value="SDRFAMILY"/>
</dbReference>
<name>A0AA41R614_9BACT</name>
<dbReference type="SUPFAM" id="SSF51735">
    <property type="entry name" value="NAD(P)-binding Rossmann-fold domains"/>
    <property type="match status" value="1"/>
</dbReference>
<evidence type="ECO:0000259" key="4">
    <source>
        <dbReference type="SMART" id="SM00822"/>
    </source>
</evidence>
<dbReference type="PANTHER" id="PTHR44196">
    <property type="entry name" value="DEHYDROGENASE/REDUCTASE SDR FAMILY MEMBER 7B"/>
    <property type="match status" value="1"/>
</dbReference>
<dbReference type="Gene3D" id="3.40.50.720">
    <property type="entry name" value="NAD(P)-binding Rossmann-like Domain"/>
    <property type="match status" value="1"/>
</dbReference>
<dbReference type="Proteomes" id="UP001165427">
    <property type="component" value="Unassembled WGS sequence"/>
</dbReference>
<dbReference type="AlphaFoldDB" id="A0AA41R614"/>
<dbReference type="PROSITE" id="PS00061">
    <property type="entry name" value="ADH_SHORT"/>
    <property type="match status" value="1"/>
</dbReference>
<sequence>MLRKPRDFKNRVVVVTGAAGGMGLAFARRFARAGAKVALLDLKTEALQAAAEVLAAEGPETLALACDVADPRSTIAAIEAVLDHWGHIDVLINNAGISARAAFADTQLSVFHKVMAVNFFGPLYGTKAALAALRRRRGLVITISSLAGFSPLYGRTAYAASKHALHGLFDSLRSELRGSGVEILLVCPGFTATGIGSAALDGDGTITRHPQTTAGTPATPEQVAEQVYQAARNHRRLLILTPIGHLTRIIQKLSPRIYEWLMVRAMGRELER</sequence>
<feature type="domain" description="Ketoreductase" evidence="4">
    <location>
        <begin position="11"/>
        <end position="186"/>
    </location>
</feature>
<organism evidence="5 6">
    <name type="scientific">Desulfatitalea alkaliphila</name>
    <dbReference type="NCBI Taxonomy" id="2929485"/>
    <lineage>
        <taxon>Bacteria</taxon>
        <taxon>Pseudomonadati</taxon>
        <taxon>Thermodesulfobacteriota</taxon>
        <taxon>Desulfobacteria</taxon>
        <taxon>Desulfobacterales</taxon>
        <taxon>Desulfosarcinaceae</taxon>
        <taxon>Desulfatitalea</taxon>
    </lineage>
</organism>
<dbReference type="NCBIfam" id="NF004825">
    <property type="entry name" value="PRK06181.1"/>
    <property type="match status" value="1"/>
</dbReference>
<reference evidence="5" key="1">
    <citation type="submission" date="2022-04" db="EMBL/GenBank/DDBJ databases">
        <title>Desulfatitalea alkaliphila sp. nov., a novel anaerobic sulfate-reducing bacterium isolated from terrestrial mud volcano, Taman Peninsula, Russia.</title>
        <authorList>
            <person name="Khomyakova M.A."/>
            <person name="Merkel A.Y."/>
            <person name="Slobodkin A.I."/>
        </authorList>
    </citation>
    <scope>NUCLEOTIDE SEQUENCE</scope>
    <source>
        <strain evidence="5">M08but</strain>
    </source>
</reference>
<keyword evidence="2" id="KW-0560">Oxidoreductase</keyword>
<evidence type="ECO:0000256" key="1">
    <source>
        <dbReference type="ARBA" id="ARBA00006484"/>
    </source>
</evidence>
<evidence type="ECO:0000256" key="2">
    <source>
        <dbReference type="ARBA" id="ARBA00023002"/>
    </source>
</evidence>
<protein>
    <submittedName>
        <fullName evidence="5">SDR family oxidoreductase</fullName>
    </submittedName>
</protein>
<comment type="similarity">
    <text evidence="1 3">Belongs to the short-chain dehydrogenases/reductases (SDR) family.</text>
</comment>
<keyword evidence="6" id="KW-1185">Reference proteome</keyword>
<evidence type="ECO:0000313" key="6">
    <source>
        <dbReference type="Proteomes" id="UP001165427"/>
    </source>
</evidence>
<dbReference type="GO" id="GO:0016020">
    <property type="term" value="C:membrane"/>
    <property type="evidence" value="ECO:0007669"/>
    <property type="project" value="TreeGrafter"/>
</dbReference>
<dbReference type="EMBL" id="JALJRB010000024">
    <property type="protein sequence ID" value="MCJ8502357.1"/>
    <property type="molecule type" value="Genomic_DNA"/>
</dbReference>
<dbReference type="InterPro" id="IPR057326">
    <property type="entry name" value="KR_dom"/>
</dbReference>
<dbReference type="FunFam" id="3.40.50.720:FF:000084">
    <property type="entry name" value="Short-chain dehydrogenase reductase"/>
    <property type="match status" value="1"/>
</dbReference>
<dbReference type="RefSeq" id="WP_246913027.1">
    <property type="nucleotide sequence ID" value="NZ_JALJRB010000024.1"/>
</dbReference>
<dbReference type="GO" id="GO:0016491">
    <property type="term" value="F:oxidoreductase activity"/>
    <property type="evidence" value="ECO:0007669"/>
    <property type="project" value="UniProtKB-KW"/>
</dbReference>
<dbReference type="InterPro" id="IPR002347">
    <property type="entry name" value="SDR_fam"/>
</dbReference>
<dbReference type="InterPro" id="IPR036291">
    <property type="entry name" value="NAD(P)-bd_dom_sf"/>
</dbReference>
<evidence type="ECO:0000256" key="3">
    <source>
        <dbReference type="RuleBase" id="RU000363"/>
    </source>
</evidence>
<accession>A0AA41R614</accession>
<comment type="caution">
    <text evidence="5">The sequence shown here is derived from an EMBL/GenBank/DDBJ whole genome shotgun (WGS) entry which is preliminary data.</text>
</comment>
<evidence type="ECO:0000313" key="5">
    <source>
        <dbReference type="EMBL" id="MCJ8502357.1"/>
    </source>
</evidence>
<dbReference type="Pfam" id="PF00106">
    <property type="entry name" value="adh_short"/>
    <property type="match status" value="1"/>
</dbReference>
<dbReference type="PRINTS" id="PR00081">
    <property type="entry name" value="GDHRDH"/>
</dbReference>